<gene>
    <name evidence="2" type="ORF">BDW59DRAFT_180597</name>
</gene>
<dbReference type="SUPFAM" id="SSF46938">
    <property type="entry name" value="CRAL/TRIO N-terminal domain"/>
    <property type="match status" value="1"/>
</dbReference>
<dbReference type="EMBL" id="JBFXLS010000051">
    <property type="protein sequence ID" value="KAL2823564.1"/>
    <property type="molecule type" value="Genomic_DNA"/>
</dbReference>
<protein>
    <submittedName>
        <fullName evidence="2">CRAL-TRIO domain-containing protein</fullName>
    </submittedName>
</protein>
<reference evidence="2 3" key="1">
    <citation type="submission" date="2024-07" db="EMBL/GenBank/DDBJ databases">
        <title>Section-level genome sequencing and comparative genomics of Aspergillus sections Usti and Cavernicolus.</title>
        <authorList>
            <consortium name="Lawrence Berkeley National Laboratory"/>
            <person name="Nybo J.L."/>
            <person name="Vesth T.C."/>
            <person name="Theobald S."/>
            <person name="Frisvad J.C."/>
            <person name="Larsen T.O."/>
            <person name="Kjaerboelling I."/>
            <person name="Rothschild-Mancinelli K."/>
            <person name="Lyhne E.K."/>
            <person name="Kogle M.E."/>
            <person name="Barry K."/>
            <person name="Clum A."/>
            <person name="Na H."/>
            <person name="Ledsgaard L."/>
            <person name="Lin J."/>
            <person name="Lipzen A."/>
            <person name="Kuo A."/>
            <person name="Riley R."/>
            <person name="Mondo S."/>
            <person name="LaButti K."/>
            <person name="Haridas S."/>
            <person name="Pangalinan J."/>
            <person name="Salamov A.A."/>
            <person name="Simmons B.A."/>
            <person name="Magnuson J.K."/>
            <person name="Chen J."/>
            <person name="Drula E."/>
            <person name="Henrissat B."/>
            <person name="Wiebenga A."/>
            <person name="Lubbers R.J."/>
            <person name="Gomes A.C."/>
            <person name="Makela M.R."/>
            <person name="Stajich J."/>
            <person name="Grigoriev I.V."/>
            <person name="Mortensen U.H."/>
            <person name="De vries R.P."/>
            <person name="Baker S.E."/>
            <person name="Andersen M.R."/>
        </authorList>
    </citation>
    <scope>NUCLEOTIDE SEQUENCE [LARGE SCALE GENOMIC DNA]</scope>
    <source>
        <strain evidence="2 3">CBS 600.67</strain>
    </source>
</reference>
<dbReference type="InterPro" id="IPR001251">
    <property type="entry name" value="CRAL-TRIO_dom"/>
</dbReference>
<dbReference type="Gene3D" id="1.10.8.20">
    <property type="entry name" value="N-terminal domain of phosphatidylinositol transfer protein sec14p"/>
    <property type="match status" value="1"/>
</dbReference>
<dbReference type="InterPro" id="IPR051026">
    <property type="entry name" value="PI/PC_transfer"/>
</dbReference>
<evidence type="ECO:0000259" key="1">
    <source>
        <dbReference type="PROSITE" id="PS50191"/>
    </source>
</evidence>
<evidence type="ECO:0000313" key="3">
    <source>
        <dbReference type="Proteomes" id="UP001610335"/>
    </source>
</evidence>
<keyword evidence="3" id="KW-1185">Reference proteome</keyword>
<dbReference type="Gene3D" id="3.40.525.10">
    <property type="entry name" value="CRAL-TRIO lipid binding domain"/>
    <property type="match status" value="1"/>
</dbReference>
<sequence length="353" mass="39657">MTVGLKTEEASALATFSDLCAEQGLLKRRDGLKDEDFNDGFTDESTLLRFLQANRMDPSRALQQFQQATTFHSENDAVRLYNLISVEDYEDTRLLYPHWTGRCDNHGRPILMIDMHALSREALTHWRAIRDIPAGTLSGDDSMSTPNMPQRTLVHFDGFTRFALPLCSAVYTSKPVTNCSYIVDASSISLRQAWDVREFARDSSWILATCFPETIYRVYVCNVPAYFSRLWKILKPLIDPVTADKIVFLHSTEAYAVLNEEIDRVNIPTNFGGDFEFKTGMLPDFDNEIRQALQWSIPKESLPSGPIKWVRGESGEMRAVATGTVGGVLRAEEIAILAEPGSRNGTVDHPGLP</sequence>
<dbReference type="SMART" id="SM00516">
    <property type="entry name" value="SEC14"/>
    <property type="match status" value="1"/>
</dbReference>
<name>A0ABR4I751_9EURO</name>
<dbReference type="PROSITE" id="PS50191">
    <property type="entry name" value="CRAL_TRIO"/>
    <property type="match status" value="1"/>
</dbReference>
<dbReference type="CDD" id="cd00170">
    <property type="entry name" value="SEC14"/>
    <property type="match status" value="1"/>
</dbReference>
<dbReference type="InterPro" id="IPR036273">
    <property type="entry name" value="CRAL/TRIO_N_dom_sf"/>
</dbReference>
<evidence type="ECO:0000313" key="2">
    <source>
        <dbReference type="EMBL" id="KAL2823564.1"/>
    </source>
</evidence>
<proteinExistence type="predicted"/>
<dbReference type="InterPro" id="IPR036865">
    <property type="entry name" value="CRAL-TRIO_dom_sf"/>
</dbReference>
<dbReference type="Proteomes" id="UP001610335">
    <property type="component" value="Unassembled WGS sequence"/>
</dbReference>
<organism evidence="2 3">
    <name type="scientific">Aspergillus cavernicola</name>
    <dbReference type="NCBI Taxonomy" id="176166"/>
    <lineage>
        <taxon>Eukaryota</taxon>
        <taxon>Fungi</taxon>
        <taxon>Dikarya</taxon>
        <taxon>Ascomycota</taxon>
        <taxon>Pezizomycotina</taxon>
        <taxon>Eurotiomycetes</taxon>
        <taxon>Eurotiomycetidae</taxon>
        <taxon>Eurotiales</taxon>
        <taxon>Aspergillaceae</taxon>
        <taxon>Aspergillus</taxon>
        <taxon>Aspergillus subgen. Nidulantes</taxon>
    </lineage>
</organism>
<dbReference type="PANTHER" id="PTHR45657">
    <property type="entry name" value="CRAL-TRIO DOMAIN-CONTAINING PROTEIN YKL091C-RELATED"/>
    <property type="match status" value="1"/>
</dbReference>
<dbReference type="SUPFAM" id="SSF52087">
    <property type="entry name" value="CRAL/TRIO domain"/>
    <property type="match status" value="1"/>
</dbReference>
<comment type="caution">
    <text evidence="2">The sequence shown here is derived from an EMBL/GenBank/DDBJ whole genome shotgun (WGS) entry which is preliminary data.</text>
</comment>
<feature type="domain" description="CRAL-TRIO" evidence="1">
    <location>
        <begin position="87"/>
        <end position="279"/>
    </location>
</feature>
<accession>A0ABR4I751</accession>
<dbReference type="PANTHER" id="PTHR45657:SF20">
    <property type="entry name" value="CRAL_TRIO DOMAIN PROTEIN (AFU_ORTHOLOGUE AFUA_5G00680)"/>
    <property type="match status" value="1"/>
</dbReference>
<dbReference type="Pfam" id="PF00650">
    <property type="entry name" value="CRAL_TRIO"/>
    <property type="match status" value="1"/>
</dbReference>